<keyword evidence="4" id="KW-1185">Reference proteome</keyword>
<comment type="caution">
    <text evidence="3">The sequence shown here is derived from an EMBL/GenBank/DDBJ whole genome shotgun (WGS) entry which is preliminary data.</text>
</comment>
<protein>
    <recommendedName>
        <fullName evidence="2">Integrase catalytic domain-containing protein</fullName>
    </recommendedName>
</protein>
<dbReference type="InterPro" id="IPR012337">
    <property type="entry name" value="RNaseH-like_sf"/>
</dbReference>
<sequence>MSTRIQAGDSILTEHGPVEVIAPQSAGLLVRAAGGQETLISHAEVIPRRFEGGKITGVMASLHPLWDQLDENVRQDALFKLECVNEVNTGYRRGVASLALEGEPFYPFGPGWGVSPRAKYQAMARLVSLEKRADRVLMRRVYDGEVQRPEIGLRTLQSWGESFAEHGLRGLIDGRALRKVQDFGVIDVRYRQAADEVFGQFDGEISAVNQQEIQRRIYALLRQRGQSDVQVPDRLESDFLRHYYRRLGKGTRAHRSRSLRKIATTSSAALHHPGYCASDVTRADNLVTDEYTGKPISVEICTIISVPTRVVVALRVFPRSVTSFELGLVLYDAMRPFSMVAADGAIDDWRWCGVPTGLEMSAPQCPRHVKEDEGPLGVHYIPAVTPVEMHTDHGSTYISDQFRTLLQQFGITLSLTRGGRPTDNPHIERFHETLQRAYQQLPGYKGRNVSERGSIVGVQADEPLLTARQLEAYLRAFVAVDYHRRPHTGLIWPGTEEQALTPLEMFDAMLASTGRLHYPQHPDLIYQFLPIRWLTIRHAGVEYKNMAYDAEVLDEFRDCRAGAFRDKDAAAPFHYDPRDTTRLWFRHPETDRIHEIPWRGRHLLHAPMVEIVRDQALAQIRRRAGRRHSAKVSMLELIDEIGQLATAPRDETWAHKLSAARMRWDQGQRDHDEVAHARALQQAHVPKPRTSRAGRDHLLSLPGGRTEDTPPAGFGLADLSEPWPDYPEEHDEFA</sequence>
<feature type="region of interest" description="Disordered" evidence="1">
    <location>
        <begin position="679"/>
        <end position="734"/>
    </location>
</feature>
<gene>
    <name evidence="3" type="ORF">HDA30_001714</name>
</gene>
<reference evidence="3 4" key="1">
    <citation type="submission" date="2020-08" db="EMBL/GenBank/DDBJ databases">
        <title>Sequencing the genomes of 1000 actinobacteria strains.</title>
        <authorList>
            <person name="Klenk H.-P."/>
        </authorList>
    </citation>
    <scope>NUCLEOTIDE SEQUENCE [LARGE SCALE GENOMIC DNA]</scope>
    <source>
        <strain evidence="3 4">DSM 23974</strain>
    </source>
</reference>
<dbReference type="Proteomes" id="UP000540191">
    <property type="component" value="Unassembled WGS sequence"/>
</dbReference>
<dbReference type="InterPro" id="IPR036397">
    <property type="entry name" value="RNaseH_sf"/>
</dbReference>
<evidence type="ECO:0000256" key="1">
    <source>
        <dbReference type="SAM" id="MobiDB-lite"/>
    </source>
</evidence>
<organism evidence="3 4">
    <name type="scientific">Micrococcus cohnii</name>
    <dbReference type="NCBI Taxonomy" id="993416"/>
    <lineage>
        <taxon>Bacteria</taxon>
        <taxon>Bacillati</taxon>
        <taxon>Actinomycetota</taxon>
        <taxon>Actinomycetes</taxon>
        <taxon>Micrococcales</taxon>
        <taxon>Micrococcaceae</taxon>
        <taxon>Micrococcus</taxon>
    </lineage>
</organism>
<evidence type="ECO:0000313" key="4">
    <source>
        <dbReference type="Proteomes" id="UP000540191"/>
    </source>
</evidence>
<feature type="domain" description="Integrase catalytic" evidence="2">
    <location>
        <begin position="386"/>
        <end position="510"/>
    </location>
</feature>
<dbReference type="EMBL" id="JACHNA010000001">
    <property type="protein sequence ID" value="MBB4736206.1"/>
    <property type="molecule type" value="Genomic_DNA"/>
</dbReference>
<accession>A0A7W7GQ03</accession>
<proteinExistence type="predicted"/>
<dbReference type="PROSITE" id="PS50994">
    <property type="entry name" value="INTEGRASE"/>
    <property type="match status" value="1"/>
</dbReference>
<dbReference type="SUPFAM" id="SSF53098">
    <property type="entry name" value="Ribonuclease H-like"/>
    <property type="match status" value="1"/>
</dbReference>
<dbReference type="GO" id="GO:0003676">
    <property type="term" value="F:nucleic acid binding"/>
    <property type="evidence" value="ECO:0007669"/>
    <property type="project" value="InterPro"/>
</dbReference>
<dbReference type="RefSeq" id="WP_184241849.1">
    <property type="nucleotide sequence ID" value="NZ_JACHNA010000001.1"/>
</dbReference>
<dbReference type="InterPro" id="IPR001584">
    <property type="entry name" value="Integrase_cat-core"/>
</dbReference>
<evidence type="ECO:0000259" key="2">
    <source>
        <dbReference type="PROSITE" id="PS50994"/>
    </source>
</evidence>
<evidence type="ECO:0000313" key="3">
    <source>
        <dbReference type="EMBL" id="MBB4736206.1"/>
    </source>
</evidence>
<dbReference type="Gene3D" id="3.30.420.10">
    <property type="entry name" value="Ribonuclease H-like superfamily/Ribonuclease H"/>
    <property type="match status" value="1"/>
</dbReference>
<dbReference type="GO" id="GO:0015074">
    <property type="term" value="P:DNA integration"/>
    <property type="evidence" value="ECO:0007669"/>
    <property type="project" value="InterPro"/>
</dbReference>
<name>A0A7W7GQ03_9MICC</name>
<dbReference type="AlphaFoldDB" id="A0A7W7GQ03"/>